<dbReference type="PRINTS" id="PR00786">
    <property type="entry name" value="NEPRILYSIN"/>
</dbReference>
<dbReference type="GO" id="GO:0016485">
    <property type="term" value="P:protein processing"/>
    <property type="evidence" value="ECO:0007669"/>
    <property type="project" value="TreeGrafter"/>
</dbReference>
<feature type="chain" id="PRO_5005893940" evidence="1">
    <location>
        <begin position="20"/>
        <end position="479"/>
    </location>
</feature>
<evidence type="ECO:0000259" key="2">
    <source>
        <dbReference type="Pfam" id="PF01431"/>
    </source>
</evidence>
<feature type="domain" description="Peptidase M13 C-terminal" evidence="2">
    <location>
        <begin position="267"/>
        <end position="474"/>
    </location>
</feature>
<evidence type="ECO:0000256" key="1">
    <source>
        <dbReference type="SAM" id="SignalP"/>
    </source>
</evidence>
<keyword evidence="3" id="KW-1185">Reference proteome</keyword>
<evidence type="ECO:0000313" key="3">
    <source>
        <dbReference type="Proteomes" id="UP000046392"/>
    </source>
</evidence>
<dbReference type="Gene3D" id="3.40.390.10">
    <property type="entry name" value="Collagenase (Catalytic Domain)"/>
    <property type="match status" value="2"/>
</dbReference>
<reference evidence="4" key="1">
    <citation type="submission" date="2017-02" db="UniProtKB">
        <authorList>
            <consortium name="WormBaseParasite"/>
        </authorList>
    </citation>
    <scope>IDENTIFICATION</scope>
</reference>
<dbReference type="GO" id="GO:0004222">
    <property type="term" value="F:metalloendopeptidase activity"/>
    <property type="evidence" value="ECO:0007669"/>
    <property type="project" value="InterPro"/>
</dbReference>
<proteinExistence type="predicted"/>
<dbReference type="Proteomes" id="UP000046392">
    <property type="component" value="Unplaced"/>
</dbReference>
<dbReference type="Pfam" id="PF01431">
    <property type="entry name" value="Peptidase_M13"/>
    <property type="match status" value="1"/>
</dbReference>
<dbReference type="AlphaFoldDB" id="A0A0N5B8Y6"/>
<dbReference type="PANTHER" id="PTHR11733:SF237">
    <property type="entry name" value="NEPRILYSIN-LIKE 4"/>
    <property type="match status" value="1"/>
</dbReference>
<dbReference type="InterPro" id="IPR024079">
    <property type="entry name" value="MetalloPept_cat_dom_sf"/>
</dbReference>
<feature type="signal peptide" evidence="1">
    <location>
        <begin position="1"/>
        <end position="19"/>
    </location>
</feature>
<dbReference type="SUPFAM" id="SSF55486">
    <property type="entry name" value="Metalloproteases ('zincins'), catalytic domain"/>
    <property type="match status" value="2"/>
</dbReference>
<protein>
    <submittedName>
        <fullName evidence="4">Peptidase_M13 domain-containing protein</fullName>
    </submittedName>
</protein>
<dbReference type="GO" id="GO:0005886">
    <property type="term" value="C:plasma membrane"/>
    <property type="evidence" value="ECO:0007669"/>
    <property type="project" value="TreeGrafter"/>
</dbReference>
<dbReference type="WBParaSite" id="SPAL_0000250800.1">
    <property type="protein sequence ID" value="SPAL_0000250800.1"/>
    <property type="gene ID" value="SPAL_0000250800"/>
</dbReference>
<dbReference type="Gene3D" id="1.10.1380.10">
    <property type="entry name" value="Neutral endopeptidase , domain2"/>
    <property type="match status" value="2"/>
</dbReference>
<dbReference type="InterPro" id="IPR042089">
    <property type="entry name" value="Peptidase_M13_dom_2"/>
</dbReference>
<dbReference type="PROSITE" id="PS51885">
    <property type="entry name" value="NEPRILYSIN"/>
    <property type="match status" value="1"/>
</dbReference>
<dbReference type="PANTHER" id="PTHR11733">
    <property type="entry name" value="ZINC METALLOPROTEASE FAMILY M13 NEPRILYSIN-RELATED"/>
    <property type="match status" value="1"/>
</dbReference>
<accession>A0A0N5B8Y6</accession>
<name>A0A0N5B8Y6_STREA</name>
<evidence type="ECO:0000313" key="4">
    <source>
        <dbReference type="WBParaSite" id="SPAL_0000250800.1"/>
    </source>
</evidence>
<dbReference type="InterPro" id="IPR000718">
    <property type="entry name" value="Peptidase_M13"/>
</dbReference>
<dbReference type="InterPro" id="IPR018497">
    <property type="entry name" value="Peptidase_M13_C"/>
</dbReference>
<keyword evidence="1" id="KW-0732">Signal</keyword>
<organism evidence="3 4">
    <name type="scientific">Strongyloides papillosus</name>
    <name type="common">Intestinal threadworm</name>
    <dbReference type="NCBI Taxonomy" id="174720"/>
    <lineage>
        <taxon>Eukaryota</taxon>
        <taxon>Metazoa</taxon>
        <taxon>Ecdysozoa</taxon>
        <taxon>Nematoda</taxon>
        <taxon>Chromadorea</taxon>
        <taxon>Rhabditida</taxon>
        <taxon>Tylenchina</taxon>
        <taxon>Panagrolaimomorpha</taxon>
        <taxon>Strongyloidoidea</taxon>
        <taxon>Strongyloididae</taxon>
        <taxon>Strongyloides</taxon>
    </lineage>
</organism>
<sequence>MTVFTLILNFYSLFFLSKGFILNHLVNISSNYDAELTSKSLRKYVDHDVNPCDNFYKFSCGNWIKDKELKRKNKTDFYFADIKTNFNNFVDEFFDGKLNNESIAIKNIYNLMKKCIQFTNNKRKECRKKIFQFGNYALGSLFVKKNKIDAEKHGDYIIIENMVKRFKKEFELLIDEKKDMFDKESRDNLLKKLFEIKFTKKFDIDETHSVLLMEKCYESIGISENVSIEKVLEIIEKSSKVNHIEISCGYKIFKPFDFLENAIRKSALYFFEYNKFSISASALKEHWFSRYFPHALNYGGIGFAIAHKILNAFDSNHYKYIYGIEGSGKLIVTPESIKNVDKKIDCFIKQYNMQKESITNKNVSGILTLAENIADNGGLKIAHRAYMKYLQSIGGKEPKVPGFEDFTSEQLFFISFGRTFCEDSSKSYIEEQLKSVRAPSEIRINVALSNYKPFSNAFKCELNSKMNPEDKCELWKKQN</sequence>